<keyword evidence="3" id="KW-1185">Reference proteome</keyword>
<protein>
    <submittedName>
        <fullName evidence="2">Uncharacterized protein</fullName>
    </submittedName>
</protein>
<keyword evidence="1" id="KW-0812">Transmembrane</keyword>
<dbReference type="OrthoDB" id="531190at2759"/>
<evidence type="ECO:0000313" key="2">
    <source>
        <dbReference type="EMBL" id="GIJ90061.1"/>
    </source>
</evidence>
<comment type="caution">
    <text evidence="2">The sequence shown here is derived from an EMBL/GenBank/DDBJ whole genome shotgun (WGS) entry which is preliminary data.</text>
</comment>
<feature type="transmembrane region" description="Helical" evidence="1">
    <location>
        <begin position="6"/>
        <end position="29"/>
    </location>
</feature>
<dbReference type="GeneID" id="67007620"/>
<dbReference type="AlphaFoldDB" id="A0A9P3BEZ1"/>
<dbReference type="RefSeq" id="XP_043160807.1">
    <property type="nucleotide sequence ID" value="XM_043304872.1"/>
</dbReference>
<organism evidence="2 3">
    <name type="scientific">Aspergillus pseudoviridinutans</name>
    <dbReference type="NCBI Taxonomy" id="1517512"/>
    <lineage>
        <taxon>Eukaryota</taxon>
        <taxon>Fungi</taxon>
        <taxon>Dikarya</taxon>
        <taxon>Ascomycota</taxon>
        <taxon>Pezizomycotina</taxon>
        <taxon>Eurotiomycetes</taxon>
        <taxon>Eurotiomycetidae</taxon>
        <taxon>Eurotiales</taxon>
        <taxon>Aspergillaceae</taxon>
        <taxon>Aspergillus</taxon>
        <taxon>Aspergillus subgen. Fumigati</taxon>
    </lineage>
</organism>
<evidence type="ECO:0000256" key="1">
    <source>
        <dbReference type="SAM" id="Phobius"/>
    </source>
</evidence>
<evidence type="ECO:0000313" key="3">
    <source>
        <dbReference type="Proteomes" id="UP001043456"/>
    </source>
</evidence>
<keyword evidence="1" id="KW-0472">Membrane</keyword>
<dbReference type="EMBL" id="BHVY01000006">
    <property type="protein sequence ID" value="GIJ90061.1"/>
    <property type="molecule type" value="Genomic_DNA"/>
</dbReference>
<name>A0A9P3BEZ1_9EURO</name>
<keyword evidence="1" id="KW-1133">Transmembrane helix</keyword>
<sequence>MLDAAAIVVSVISLVTALGVALMSGIFTFRIDEHKAVREAERLLRKYREPLLLAAQELQARLFNILDRSEPGRSVLYFAERSEVYQDTIFVYTAYLVGQYLAWTNILRRQVQFTAFTTEEKQPRRTREFIEVLDNITAVLNKGWQLGASPEQEAWRRLASSDRNDVPYFILFKGHQRAIGEIMTVRDNSSADGELFCMGYSDFTKKWKMAERSTGIRAAQVDWIQSGIRPDHWDDRDKAEIIIWFLPIISGIHALVRARQRGDDEVAAENTLRVLQHLLVDLVQMLDPKRLRPGSLREREKSVAEFELLGCWCKSCRPPQRQSTLSAFLGEIFGRIGLRQVGKYRANGGVA</sequence>
<accession>A0A9P3BEZ1</accession>
<gene>
    <name evidence="2" type="ORF">Asppvi_009010</name>
</gene>
<proteinExistence type="predicted"/>
<reference evidence="2 3" key="1">
    <citation type="submission" date="2018-10" db="EMBL/GenBank/DDBJ databases">
        <title>Pan-genome distribution and transcriptional activeness of fungal secondary metabolism genes in Aspergillus section Fumigati.</title>
        <authorList>
            <person name="Takahashi H."/>
            <person name="Umemura M."/>
            <person name="Ninomiya A."/>
            <person name="Kusuya Y."/>
            <person name="Urayama S."/>
            <person name="Shimizu M."/>
            <person name="Watanabe A."/>
            <person name="Kamei K."/>
            <person name="Yaguchi T."/>
            <person name="Hagiwara D."/>
        </authorList>
    </citation>
    <scope>NUCLEOTIDE SEQUENCE [LARGE SCALE GENOMIC DNA]</scope>
    <source>
        <strain evidence="2 3">IFM 55266</strain>
    </source>
</reference>
<dbReference type="Proteomes" id="UP001043456">
    <property type="component" value="Unassembled WGS sequence"/>
</dbReference>